<dbReference type="SUPFAM" id="SSF55874">
    <property type="entry name" value="ATPase domain of HSP90 chaperone/DNA topoisomerase II/histidine kinase"/>
    <property type="match status" value="1"/>
</dbReference>
<keyword evidence="6" id="KW-0808">Transferase</keyword>
<evidence type="ECO:0000256" key="2">
    <source>
        <dbReference type="ARBA" id="ARBA00004651"/>
    </source>
</evidence>
<dbReference type="GO" id="GO:0005524">
    <property type="term" value="F:ATP binding"/>
    <property type="evidence" value="ECO:0007669"/>
    <property type="project" value="UniProtKB-KW"/>
</dbReference>
<comment type="catalytic activity">
    <reaction evidence="1">
        <text>ATP + protein L-histidine = ADP + protein N-phospho-L-histidine.</text>
        <dbReference type="EC" id="2.7.13.3"/>
    </reaction>
</comment>
<dbReference type="Pfam" id="PF17203">
    <property type="entry name" value="sCache_3_2"/>
    <property type="match status" value="1"/>
</dbReference>
<proteinExistence type="predicted"/>
<dbReference type="InterPro" id="IPR036890">
    <property type="entry name" value="HATPase_C_sf"/>
</dbReference>
<evidence type="ECO:0000256" key="1">
    <source>
        <dbReference type="ARBA" id="ARBA00000085"/>
    </source>
</evidence>
<sequence length="569" mass="59775">MAVRRAASTTRQEPSPWAQQDRASLATRILVLQVLALLLVVLGGSVLAAREAEDSARAEAIARARATVLTMARDPWLLEQVQGPDPAVVLAEPVEELRAANDITFLVVMSPEGTRYTHPDPEQIGGQFQGTIDGARAGRTTVEDYTGTLGPSVRVVTPITNAAGDVVALVSAGVQLEVIGDRVREAVGRLALLALGALALGSVTAWLIARHVRRQTYGLGHLGLARLQSYHDALLHSVRVGLVLVSRDGTVVLCNDEARRLLDLPEVRPGDRVDDLTLDPALGTLLGSGRECEDELHVAGGRTLVVTQVPARTADMELGWVATLRDRTDLVRVTGELDSLRGFSDSLRARSHEADNRLHTVVALVELGEYEQAVAFATAALGHAQELVDAVTRSVTEPPVAALLLGKAATAEERGVQLRIEPGSELPATGLDPLDLVVVLGNLLDNAIDAAGEGAAPRWVRVRSTVQDAELVLEVADSGPGMAPEVARQAFVRGWTTKAPTPGDDRPQGRGLGLALVAATARRLGGSVVVDREVGARFVVRLPLPAAQVGGAGGVVGVAAADTGRVGDA</sequence>
<dbReference type="Pfam" id="PF02518">
    <property type="entry name" value="HATPase_c"/>
    <property type="match status" value="1"/>
</dbReference>
<dbReference type="RefSeq" id="WP_168629162.1">
    <property type="nucleotide sequence ID" value="NZ_BONL01000034.1"/>
</dbReference>
<dbReference type="EC" id="2.7.13.3" evidence="3"/>
<dbReference type="PRINTS" id="PR00344">
    <property type="entry name" value="BCTRLSENSOR"/>
</dbReference>
<evidence type="ECO:0000313" key="16">
    <source>
        <dbReference type="EMBL" id="NKY22047.1"/>
    </source>
</evidence>
<keyword evidence="4" id="KW-1003">Cell membrane</keyword>
<dbReference type="EMBL" id="JAAXOX010000002">
    <property type="protein sequence ID" value="NKY22047.1"/>
    <property type="molecule type" value="Genomic_DNA"/>
</dbReference>
<evidence type="ECO:0000256" key="7">
    <source>
        <dbReference type="ARBA" id="ARBA00022692"/>
    </source>
</evidence>
<dbReference type="PANTHER" id="PTHR44936:SF10">
    <property type="entry name" value="SENSOR PROTEIN RSTB"/>
    <property type="match status" value="1"/>
</dbReference>
<organism evidence="16 17">
    <name type="scientific">Cellulomonas denverensis</name>
    <dbReference type="NCBI Taxonomy" id="264297"/>
    <lineage>
        <taxon>Bacteria</taxon>
        <taxon>Bacillati</taxon>
        <taxon>Actinomycetota</taxon>
        <taxon>Actinomycetes</taxon>
        <taxon>Micrococcales</taxon>
        <taxon>Cellulomonadaceae</taxon>
        <taxon>Cellulomonas</taxon>
    </lineage>
</organism>
<evidence type="ECO:0000256" key="8">
    <source>
        <dbReference type="ARBA" id="ARBA00022741"/>
    </source>
</evidence>
<dbReference type="InterPro" id="IPR004358">
    <property type="entry name" value="Sig_transdc_His_kin-like_C"/>
</dbReference>
<dbReference type="InterPro" id="IPR005467">
    <property type="entry name" value="His_kinase_dom"/>
</dbReference>
<dbReference type="PROSITE" id="PS50109">
    <property type="entry name" value="HIS_KIN"/>
    <property type="match status" value="1"/>
</dbReference>
<evidence type="ECO:0000256" key="10">
    <source>
        <dbReference type="ARBA" id="ARBA00022840"/>
    </source>
</evidence>
<dbReference type="InterPro" id="IPR003594">
    <property type="entry name" value="HATPase_dom"/>
</dbReference>
<dbReference type="AlphaFoldDB" id="A0A7X6KTK1"/>
<accession>A0A7X6KTK1</accession>
<dbReference type="Proteomes" id="UP000581206">
    <property type="component" value="Unassembled WGS sequence"/>
</dbReference>
<keyword evidence="17" id="KW-1185">Reference proteome</keyword>
<dbReference type="InterPro" id="IPR050980">
    <property type="entry name" value="2C_sensor_his_kinase"/>
</dbReference>
<keyword evidence="10" id="KW-0067">ATP-binding</keyword>
<dbReference type="Gene3D" id="3.30.450.20">
    <property type="entry name" value="PAS domain"/>
    <property type="match status" value="2"/>
</dbReference>
<keyword evidence="9 16" id="KW-0418">Kinase</keyword>
<keyword evidence="8" id="KW-0547">Nucleotide-binding</keyword>
<protein>
    <recommendedName>
        <fullName evidence="3">histidine kinase</fullName>
        <ecNumber evidence="3">2.7.13.3</ecNumber>
    </recommendedName>
</protein>
<evidence type="ECO:0000313" key="17">
    <source>
        <dbReference type="Proteomes" id="UP000581206"/>
    </source>
</evidence>
<dbReference type="SUPFAM" id="SSF55785">
    <property type="entry name" value="PYP-like sensor domain (PAS domain)"/>
    <property type="match status" value="1"/>
</dbReference>
<feature type="transmembrane region" description="Helical" evidence="14">
    <location>
        <begin position="25"/>
        <end position="49"/>
    </location>
</feature>
<dbReference type="GO" id="GO:0000160">
    <property type="term" value="P:phosphorelay signal transduction system"/>
    <property type="evidence" value="ECO:0007669"/>
    <property type="project" value="UniProtKB-KW"/>
</dbReference>
<dbReference type="Gene3D" id="3.30.565.10">
    <property type="entry name" value="Histidine kinase-like ATPase, C-terminal domain"/>
    <property type="match status" value="1"/>
</dbReference>
<evidence type="ECO:0000256" key="14">
    <source>
        <dbReference type="SAM" id="Phobius"/>
    </source>
</evidence>
<dbReference type="InterPro" id="IPR029151">
    <property type="entry name" value="Sensor-like_sf"/>
</dbReference>
<evidence type="ECO:0000256" key="11">
    <source>
        <dbReference type="ARBA" id="ARBA00022989"/>
    </source>
</evidence>
<dbReference type="InterPro" id="IPR033463">
    <property type="entry name" value="sCache_3"/>
</dbReference>
<evidence type="ECO:0000259" key="15">
    <source>
        <dbReference type="PROSITE" id="PS50109"/>
    </source>
</evidence>
<dbReference type="GO" id="GO:0004673">
    <property type="term" value="F:protein histidine kinase activity"/>
    <property type="evidence" value="ECO:0007669"/>
    <property type="project" value="UniProtKB-EC"/>
</dbReference>
<comment type="caution">
    <text evidence="16">The sequence shown here is derived from an EMBL/GenBank/DDBJ whole genome shotgun (WGS) entry which is preliminary data.</text>
</comment>
<evidence type="ECO:0000256" key="6">
    <source>
        <dbReference type="ARBA" id="ARBA00022679"/>
    </source>
</evidence>
<dbReference type="SUPFAM" id="SSF103190">
    <property type="entry name" value="Sensory domain-like"/>
    <property type="match status" value="1"/>
</dbReference>
<reference evidence="16 17" key="1">
    <citation type="submission" date="2020-04" db="EMBL/GenBank/DDBJ databases">
        <title>MicrobeNet Type strains.</title>
        <authorList>
            <person name="Nicholson A.C."/>
        </authorList>
    </citation>
    <scope>NUCLEOTIDE SEQUENCE [LARGE SCALE GENOMIC DNA]</scope>
    <source>
        <strain evidence="16 17">ATCC BAA-788</strain>
    </source>
</reference>
<evidence type="ECO:0000256" key="12">
    <source>
        <dbReference type="ARBA" id="ARBA00023012"/>
    </source>
</evidence>
<dbReference type="SMART" id="SM00387">
    <property type="entry name" value="HATPase_c"/>
    <property type="match status" value="1"/>
</dbReference>
<keyword evidence="12" id="KW-0902">Two-component regulatory system</keyword>
<evidence type="ECO:0000256" key="5">
    <source>
        <dbReference type="ARBA" id="ARBA00022553"/>
    </source>
</evidence>
<dbReference type="PANTHER" id="PTHR44936">
    <property type="entry name" value="SENSOR PROTEIN CREC"/>
    <property type="match status" value="1"/>
</dbReference>
<name>A0A7X6KTK1_9CELL</name>
<gene>
    <name evidence="16" type="ORF">HGA03_05135</name>
</gene>
<keyword evidence="11 14" id="KW-1133">Transmembrane helix</keyword>
<keyword evidence="13 14" id="KW-0472">Membrane</keyword>
<dbReference type="GO" id="GO:0005886">
    <property type="term" value="C:plasma membrane"/>
    <property type="evidence" value="ECO:0007669"/>
    <property type="project" value="UniProtKB-SubCell"/>
</dbReference>
<evidence type="ECO:0000256" key="13">
    <source>
        <dbReference type="ARBA" id="ARBA00023136"/>
    </source>
</evidence>
<evidence type="ECO:0000256" key="9">
    <source>
        <dbReference type="ARBA" id="ARBA00022777"/>
    </source>
</evidence>
<feature type="transmembrane region" description="Helical" evidence="14">
    <location>
        <begin position="190"/>
        <end position="209"/>
    </location>
</feature>
<keyword evidence="5" id="KW-0597">Phosphoprotein</keyword>
<keyword evidence="7 14" id="KW-0812">Transmembrane</keyword>
<feature type="domain" description="Histidine kinase" evidence="15">
    <location>
        <begin position="349"/>
        <end position="546"/>
    </location>
</feature>
<comment type="subcellular location">
    <subcellularLocation>
        <location evidence="2">Cell membrane</location>
        <topology evidence="2">Multi-pass membrane protein</topology>
    </subcellularLocation>
</comment>
<dbReference type="InterPro" id="IPR035965">
    <property type="entry name" value="PAS-like_dom_sf"/>
</dbReference>
<evidence type="ECO:0000256" key="4">
    <source>
        <dbReference type="ARBA" id="ARBA00022475"/>
    </source>
</evidence>
<evidence type="ECO:0000256" key="3">
    <source>
        <dbReference type="ARBA" id="ARBA00012438"/>
    </source>
</evidence>